<dbReference type="PROSITE" id="PS51645">
    <property type="entry name" value="PHR_CRY_ALPHA_BETA"/>
    <property type="match status" value="1"/>
</dbReference>
<dbReference type="Pfam" id="PF00875">
    <property type="entry name" value="DNA_photolyase"/>
    <property type="match status" value="1"/>
</dbReference>
<feature type="binding site" evidence="4">
    <location>
        <begin position="268"/>
        <end position="275"/>
    </location>
    <ligand>
        <name>FAD</name>
        <dbReference type="ChEBI" id="CHEBI:57692"/>
    </ligand>
</feature>
<dbReference type="InterPro" id="IPR036134">
    <property type="entry name" value="Crypto/Photolyase_FAD-like_sf"/>
</dbReference>
<gene>
    <name evidence="8" type="ORF">WOSG25_070650</name>
</gene>
<dbReference type="GO" id="GO:0009416">
    <property type="term" value="P:response to light stimulus"/>
    <property type="evidence" value="ECO:0007669"/>
    <property type="project" value="TreeGrafter"/>
</dbReference>
<dbReference type="GO" id="GO:0006950">
    <property type="term" value="P:response to stress"/>
    <property type="evidence" value="ECO:0007669"/>
    <property type="project" value="UniProtKB-ARBA"/>
</dbReference>
<evidence type="ECO:0000256" key="1">
    <source>
        <dbReference type="ARBA" id="ARBA00022630"/>
    </source>
</evidence>
<feature type="site" description="Electron transfer via tryptophanyl radical" evidence="5">
    <location>
        <position position="375"/>
    </location>
</feature>
<dbReference type="InterPro" id="IPR018394">
    <property type="entry name" value="DNA_photolyase_1_CS_C"/>
</dbReference>
<dbReference type="GO" id="GO:0006139">
    <property type="term" value="P:nucleobase-containing compound metabolic process"/>
    <property type="evidence" value="ECO:0007669"/>
    <property type="project" value="UniProtKB-ARBA"/>
</dbReference>
<dbReference type="InterPro" id="IPR014729">
    <property type="entry name" value="Rossmann-like_a/b/a_fold"/>
</dbReference>
<organism evidence="8 9">
    <name type="scientific">Weissella oryzae (strain DSM 25784 / JCM 18191 / LMG 30913 / SG25)</name>
    <dbReference type="NCBI Taxonomy" id="1329250"/>
    <lineage>
        <taxon>Bacteria</taxon>
        <taxon>Bacillati</taxon>
        <taxon>Bacillota</taxon>
        <taxon>Bacilli</taxon>
        <taxon>Lactobacillales</taxon>
        <taxon>Lactobacillaceae</taxon>
        <taxon>Weissella</taxon>
    </lineage>
</organism>
<dbReference type="Proteomes" id="UP000030643">
    <property type="component" value="Unassembled WGS sequence"/>
</dbReference>
<evidence type="ECO:0000256" key="4">
    <source>
        <dbReference type="PIRSR" id="PIRSR602081-1"/>
    </source>
</evidence>
<name>A0A069CV19_WEIOS</name>
<dbReference type="OrthoDB" id="9772484at2"/>
<evidence type="ECO:0000259" key="7">
    <source>
        <dbReference type="PROSITE" id="PS51645"/>
    </source>
</evidence>
<sequence length="466" mass="54504">MTSVVWFRKDLRLADNKALINASQTTERLLFVFHINPKQLLDKNSLNQAAFFKAVSNFREELIKQGITLNILYGDLETSFKKLKAKVAFTDIYFNVAEQGFGKERDDTMRQFFIKELDVRVHLTQDGYLHGAQDILKKDGHPYQKFTPYFSRWQGKVPQPVITYKLSQQQLIKTDYFPMNLPYLEALTKTKNSAIEQLAFGHTQALVRLTDFIQNQLADYVKNREIPYLDASSHLSRFLRTGEISIREVYQKIAELPASESKDAFIRQLAWRDFYNMVAANHPQAKTVSIKARFDQLAWENDADAFSRWKNGTTGFPLIDAAMRELKTTGFMHNRLRMVVASFLTKDLLIDWRFGEQYFQEQLIDYDSANNIGNWQWVASTGVDSMPYFRIFNPLSQSKKYDAQGIYIKRYVRELNELPVEFIHWPAGMTTAEQKKYNFDLKNDYFLPIIDHNFARKRALDVYKKV</sequence>
<dbReference type="RefSeq" id="WP_027699122.1">
    <property type="nucleotide sequence ID" value="NZ_DF820490.1"/>
</dbReference>
<keyword evidence="9" id="KW-1185">Reference proteome</keyword>
<dbReference type="Pfam" id="PF03441">
    <property type="entry name" value="FAD_binding_7"/>
    <property type="match status" value="1"/>
</dbReference>
<comment type="similarity">
    <text evidence="6">Belongs to the DNA photolyase family.</text>
</comment>
<evidence type="ECO:0000313" key="9">
    <source>
        <dbReference type="Proteomes" id="UP000030643"/>
    </source>
</evidence>
<dbReference type="SUPFAM" id="SSF48173">
    <property type="entry name" value="Cryptochrome/photolyase FAD-binding domain"/>
    <property type="match status" value="1"/>
</dbReference>
<evidence type="ECO:0000256" key="3">
    <source>
        <dbReference type="ARBA" id="ARBA00022991"/>
    </source>
</evidence>
<dbReference type="SUPFAM" id="SSF52425">
    <property type="entry name" value="Cryptochrome/photolyase, N-terminal domain"/>
    <property type="match status" value="1"/>
</dbReference>
<feature type="site" description="Electron transfer via tryptophanyl radical" evidence="5">
    <location>
        <position position="299"/>
    </location>
</feature>
<dbReference type="InterPro" id="IPR036155">
    <property type="entry name" value="Crypto/Photolyase_N_sf"/>
</dbReference>
<dbReference type="Gene3D" id="1.25.40.80">
    <property type="match status" value="1"/>
</dbReference>
<dbReference type="STRING" id="1329250.WOSG25_070650"/>
<dbReference type="InterPro" id="IPR002081">
    <property type="entry name" value="Cryptochrome/DNA_photolyase_1"/>
</dbReference>
<dbReference type="Gene3D" id="3.40.50.620">
    <property type="entry name" value="HUPs"/>
    <property type="match status" value="1"/>
</dbReference>
<feature type="binding site" evidence="4">
    <location>
        <position position="220"/>
    </location>
    <ligand>
        <name>FAD</name>
        <dbReference type="ChEBI" id="CHEBI:57692"/>
    </ligand>
</feature>
<evidence type="ECO:0000256" key="6">
    <source>
        <dbReference type="RuleBase" id="RU004182"/>
    </source>
</evidence>
<keyword evidence="3 6" id="KW-0157">Chromophore</keyword>
<dbReference type="GO" id="GO:0071949">
    <property type="term" value="F:FAD binding"/>
    <property type="evidence" value="ECO:0007669"/>
    <property type="project" value="TreeGrafter"/>
</dbReference>
<feature type="binding site" evidence="4">
    <location>
        <begin position="232"/>
        <end position="236"/>
    </location>
    <ligand>
        <name>FAD</name>
        <dbReference type="ChEBI" id="CHEBI:57692"/>
    </ligand>
</feature>
<comment type="cofactor">
    <cofactor evidence="4">
        <name>FAD</name>
        <dbReference type="ChEBI" id="CHEBI:57692"/>
    </cofactor>
    <text evidence="4">Binds 1 FAD per subunit.</text>
</comment>
<keyword evidence="2 4" id="KW-0274">FAD</keyword>
<dbReference type="Gene3D" id="1.10.579.10">
    <property type="entry name" value="DNA Cyclobutane Dipyrimidine Photolyase, subunit A, domain 3"/>
    <property type="match status" value="1"/>
</dbReference>
<dbReference type="PANTHER" id="PTHR11455:SF9">
    <property type="entry name" value="CRYPTOCHROME CIRCADIAN CLOCK 5 ISOFORM X1"/>
    <property type="match status" value="1"/>
</dbReference>
<accession>A0A069CV19</accession>
<evidence type="ECO:0000313" key="8">
    <source>
        <dbReference type="EMBL" id="GAK31088.1"/>
    </source>
</evidence>
<dbReference type="PROSITE" id="PS00394">
    <property type="entry name" value="DNA_PHOTOLYASES_1_1"/>
    <property type="match status" value="1"/>
</dbReference>
<dbReference type="AlphaFoldDB" id="A0A069CV19"/>
<dbReference type="PANTHER" id="PTHR11455">
    <property type="entry name" value="CRYPTOCHROME"/>
    <property type="match status" value="1"/>
</dbReference>
<feature type="binding site" evidence="4">
    <location>
        <position position="265"/>
    </location>
    <ligand>
        <name>FAD</name>
        <dbReference type="ChEBI" id="CHEBI:57692"/>
    </ligand>
</feature>
<dbReference type="GO" id="GO:0003904">
    <property type="term" value="F:deoxyribodipyrimidine photo-lyase activity"/>
    <property type="evidence" value="ECO:0007669"/>
    <property type="project" value="TreeGrafter"/>
</dbReference>
<dbReference type="PRINTS" id="PR00147">
    <property type="entry name" value="DNAPHOTLYASE"/>
</dbReference>
<feature type="binding site" evidence="4">
    <location>
        <begin position="365"/>
        <end position="367"/>
    </location>
    <ligand>
        <name>FAD</name>
        <dbReference type="ChEBI" id="CHEBI:57692"/>
    </ligand>
</feature>
<keyword evidence="1 4" id="KW-0285">Flavoprotein</keyword>
<dbReference type="PROSITE" id="PS00691">
    <property type="entry name" value="DNA_PHOTOLYASES_1_2"/>
    <property type="match status" value="1"/>
</dbReference>
<reference evidence="9" key="1">
    <citation type="journal article" date="2014" name="Genome Announc.">
        <title>Draft genome sequence of Weissella oryzae SG25T, isolated from fermented rice grains.</title>
        <authorList>
            <person name="Tanizawa Y."/>
            <person name="Fujisawa T."/>
            <person name="Mochizuki T."/>
            <person name="Kaminuma E."/>
            <person name="Suzuki Y."/>
            <person name="Nakamura Y."/>
            <person name="Tohno M."/>
        </authorList>
    </citation>
    <scope>NUCLEOTIDE SEQUENCE [LARGE SCALE GENOMIC DNA]</scope>
    <source>
        <strain evidence="9">DSM 25784 / JCM 18191 / LMG 30913 / SG25</strain>
    </source>
</reference>
<proteinExistence type="inferred from homology"/>
<feature type="site" description="Electron transfer via tryptophanyl radical" evidence="5">
    <location>
        <position position="352"/>
    </location>
</feature>
<protein>
    <submittedName>
        <fullName evidence="8">Deoxyribodipyrimidine photolyase</fullName>
    </submittedName>
</protein>
<dbReference type="InterPro" id="IPR005101">
    <property type="entry name" value="Cryptochr/Photolyase_FAD-bd"/>
</dbReference>
<feature type="domain" description="Photolyase/cryptochrome alpha/beta" evidence="7">
    <location>
        <begin position="1"/>
        <end position="129"/>
    </location>
</feature>
<dbReference type="InterPro" id="IPR006050">
    <property type="entry name" value="DNA_photolyase_N"/>
</dbReference>
<dbReference type="GO" id="GO:0003677">
    <property type="term" value="F:DNA binding"/>
    <property type="evidence" value="ECO:0007669"/>
    <property type="project" value="TreeGrafter"/>
</dbReference>
<dbReference type="eggNOG" id="COG0415">
    <property type="taxonomic scope" value="Bacteria"/>
</dbReference>
<evidence type="ECO:0000256" key="2">
    <source>
        <dbReference type="ARBA" id="ARBA00022827"/>
    </source>
</evidence>
<dbReference type="EMBL" id="DF820490">
    <property type="protein sequence ID" value="GAK31088.1"/>
    <property type="molecule type" value="Genomic_DNA"/>
</dbReference>
<keyword evidence="8" id="KW-0456">Lyase</keyword>
<evidence type="ECO:0000256" key="5">
    <source>
        <dbReference type="PIRSR" id="PIRSR602081-2"/>
    </source>
</evidence>